<comment type="caution">
    <text evidence="15">The sequence shown here is derived from an EMBL/GenBank/DDBJ whole genome shotgun (WGS) entry which is preliminary data.</text>
</comment>
<evidence type="ECO:0000259" key="14">
    <source>
        <dbReference type="Pfam" id="PF00150"/>
    </source>
</evidence>
<dbReference type="GO" id="GO:0005576">
    <property type="term" value="C:extracellular region"/>
    <property type="evidence" value="ECO:0007669"/>
    <property type="project" value="TreeGrafter"/>
</dbReference>
<keyword evidence="10" id="KW-0961">Cell wall biogenesis/degradation</keyword>
<evidence type="ECO:0000256" key="2">
    <source>
        <dbReference type="ARBA" id="ARBA00022475"/>
    </source>
</evidence>
<evidence type="ECO:0000256" key="13">
    <source>
        <dbReference type="RuleBase" id="RU361153"/>
    </source>
</evidence>
<dbReference type="PANTHER" id="PTHR31297:SF34">
    <property type="entry name" value="GLUCAN 1,3-BETA-GLUCOSIDASE 2"/>
    <property type="match status" value="1"/>
</dbReference>
<evidence type="ECO:0000313" key="16">
    <source>
        <dbReference type="Proteomes" id="UP000694480"/>
    </source>
</evidence>
<sequence length="423" mass="49541">MNRYLPVLKIQSRLKQWLGIFLILLTLSLNAQNGSANKFVSISGQNLIDTKGQKILIQGTNVGNWLNPEGYMFFFKDTSSYRLIDQAFKEMVGPDFTNWFWREFKNNYITEKDIQYIKSTGMNTVRVPFHYKQFTDEDFMGQTGKQDGFVILDNVIKWSKKHGLYVILDMHVAPGGQTGDNIDDSYGYPWLFTEKASQKQFVDIWVQIAKRYANEPTVMGYDLLNEPIAHYFEKDYAVLHPSLEALYKLAVTELRKVDKNHIVFLGGSQWNSNFSIFNDWKYDSKLAFTGHRYWSGTDDNSIKDFLEFRAKVNLPFFIGETGENTDQWVKDFRETLERNNVGWTFWPYKKMVETAGMVIIPKPKDWDLIVEYTKQDRSSFEKIRNARPDQQRVRNALIELLHNMKFENNRINKGYIEALGMNP</sequence>
<dbReference type="PANTHER" id="PTHR31297">
    <property type="entry name" value="GLUCAN ENDO-1,6-BETA-GLUCOSIDASE B"/>
    <property type="match status" value="1"/>
</dbReference>
<gene>
    <name evidence="15" type="ORF">IC612_09580</name>
</gene>
<comment type="function">
    <text evidence="11">Glucosidase involved in the degradation of cellulosic biomass. Active on lichenan.</text>
</comment>
<protein>
    <recommendedName>
        <fullName evidence="12">Exo-1,3-beta-glucanase D</fullName>
    </recommendedName>
</protein>
<dbReference type="InterPro" id="IPR017853">
    <property type="entry name" value="GH"/>
</dbReference>
<evidence type="ECO:0000256" key="9">
    <source>
        <dbReference type="ARBA" id="ARBA00023295"/>
    </source>
</evidence>
<dbReference type="GO" id="GO:0009251">
    <property type="term" value="P:glucan catabolic process"/>
    <property type="evidence" value="ECO:0007669"/>
    <property type="project" value="TreeGrafter"/>
</dbReference>
<dbReference type="EMBL" id="JADKYY010000014">
    <property type="protein sequence ID" value="MBF5028046.1"/>
    <property type="molecule type" value="Genomic_DNA"/>
</dbReference>
<feature type="domain" description="Glycoside hydrolase family 5" evidence="14">
    <location>
        <begin position="104"/>
        <end position="348"/>
    </location>
</feature>
<keyword evidence="2" id="KW-1003">Cell membrane</keyword>
<evidence type="ECO:0000256" key="3">
    <source>
        <dbReference type="ARBA" id="ARBA00022692"/>
    </source>
</evidence>
<dbReference type="GO" id="GO:0008422">
    <property type="term" value="F:beta-glucosidase activity"/>
    <property type="evidence" value="ECO:0007669"/>
    <property type="project" value="TreeGrafter"/>
</dbReference>
<name>A0A930YXG1_9FLAO</name>
<evidence type="ECO:0000256" key="5">
    <source>
        <dbReference type="ARBA" id="ARBA00022968"/>
    </source>
</evidence>
<dbReference type="AlphaFoldDB" id="A0A930YXG1"/>
<dbReference type="Pfam" id="PF00150">
    <property type="entry name" value="Cellulase"/>
    <property type="match status" value="1"/>
</dbReference>
<keyword evidence="4 13" id="KW-0378">Hydrolase</keyword>
<evidence type="ECO:0000256" key="7">
    <source>
        <dbReference type="ARBA" id="ARBA00023136"/>
    </source>
</evidence>
<dbReference type="Gene3D" id="3.20.20.80">
    <property type="entry name" value="Glycosidases"/>
    <property type="match status" value="1"/>
</dbReference>
<comment type="similarity">
    <text evidence="13">Belongs to the glycosyl hydrolase 5 (cellulase A) family.</text>
</comment>
<evidence type="ECO:0000256" key="11">
    <source>
        <dbReference type="ARBA" id="ARBA00037126"/>
    </source>
</evidence>
<dbReference type="InterPro" id="IPR001547">
    <property type="entry name" value="Glyco_hydro_5"/>
</dbReference>
<evidence type="ECO:0000256" key="1">
    <source>
        <dbReference type="ARBA" id="ARBA00004401"/>
    </source>
</evidence>
<accession>A0A930YXG1</accession>
<evidence type="ECO:0000256" key="6">
    <source>
        <dbReference type="ARBA" id="ARBA00022989"/>
    </source>
</evidence>
<organism evidence="15 16">
    <name type="scientific">Planobacterium oryzisoli</name>
    <dbReference type="NCBI Taxonomy" id="2771435"/>
    <lineage>
        <taxon>Bacteria</taxon>
        <taxon>Pseudomonadati</taxon>
        <taxon>Bacteroidota</taxon>
        <taxon>Flavobacteriia</taxon>
        <taxon>Flavobacteriales</taxon>
        <taxon>Weeksellaceae</taxon>
        <taxon>Chryseobacterium group</taxon>
        <taxon>Chryseobacterium</taxon>
    </lineage>
</organism>
<keyword evidence="8" id="KW-0325">Glycoprotein</keyword>
<keyword evidence="3" id="KW-0812">Transmembrane</keyword>
<dbReference type="InterPro" id="IPR050386">
    <property type="entry name" value="Glycosyl_hydrolase_5"/>
</dbReference>
<dbReference type="Proteomes" id="UP000694480">
    <property type="component" value="Unassembled WGS sequence"/>
</dbReference>
<evidence type="ECO:0000256" key="4">
    <source>
        <dbReference type="ARBA" id="ARBA00022801"/>
    </source>
</evidence>
<dbReference type="GO" id="GO:0071555">
    <property type="term" value="P:cell wall organization"/>
    <property type="evidence" value="ECO:0007669"/>
    <property type="project" value="UniProtKB-KW"/>
</dbReference>
<reference evidence="15" key="1">
    <citation type="submission" date="2020-11" db="EMBL/GenBank/DDBJ databases">
        <title>Genome seq and assembly of Planobacterium sp.</title>
        <authorList>
            <person name="Chhetri G."/>
        </authorList>
    </citation>
    <scope>NUCLEOTIDE SEQUENCE</scope>
    <source>
        <strain evidence="15">GCR5</strain>
    </source>
</reference>
<proteinExistence type="inferred from homology"/>
<keyword evidence="5" id="KW-0735">Signal-anchor</keyword>
<keyword evidence="7" id="KW-0472">Membrane</keyword>
<dbReference type="GO" id="GO:0009986">
    <property type="term" value="C:cell surface"/>
    <property type="evidence" value="ECO:0007669"/>
    <property type="project" value="TreeGrafter"/>
</dbReference>
<evidence type="ECO:0000256" key="10">
    <source>
        <dbReference type="ARBA" id="ARBA00023316"/>
    </source>
</evidence>
<evidence type="ECO:0000256" key="8">
    <source>
        <dbReference type="ARBA" id="ARBA00023180"/>
    </source>
</evidence>
<comment type="subcellular location">
    <subcellularLocation>
        <location evidence="1">Cell membrane</location>
        <topology evidence="1">Single-pass type II membrane protein</topology>
    </subcellularLocation>
</comment>
<evidence type="ECO:0000256" key="12">
    <source>
        <dbReference type="ARBA" id="ARBA00041260"/>
    </source>
</evidence>
<evidence type="ECO:0000313" key="15">
    <source>
        <dbReference type="EMBL" id="MBF5028046.1"/>
    </source>
</evidence>
<dbReference type="SUPFAM" id="SSF51445">
    <property type="entry name" value="(Trans)glycosidases"/>
    <property type="match status" value="1"/>
</dbReference>
<dbReference type="RefSeq" id="WP_194739972.1">
    <property type="nucleotide sequence ID" value="NZ_JADKYY010000014.1"/>
</dbReference>
<keyword evidence="6" id="KW-1133">Transmembrane helix</keyword>
<keyword evidence="16" id="KW-1185">Reference proteome</keyword>
<keyword evidence="9 13" id="KW-0326">Glycosidase</keyword>
<dbReference type="GO" id="GO:0005886">
    <property type="term" value="C:plasma membrane"/>
    <property type="evidence" value="ECO:0007669"/>
    <property type="project" value="UniProtKB-SubCell"/>
</dbReference>